<proteinExistence type="predicted"/>
<keyword evidence="1" id="KW-0175">Coiled coil</keyword>
<dbReference type="InterPro" id="IPR010540">
    <property type="entry name" value="CmpB_TMEM229"/>
</dbReference>
<reference evidence="3" key="1">
    <citation type="submission" date="2020-10" db="EMBL/GenBank/DDBJ databases">
        <authorList>
            <person name="Gilroy R."/>
        </authorList>
    </citation>
    <scope>NUCLEOTIDE SEQUENCE</scope>
    <source>
        <strain evidence="3">ChiSxjej2B14-6234</strain>
    </source>
</reference>
<dbReference type="Pfam" id="PF06541">
    <property type="entry name" value="ABC_trans_CmpB"/>
    <property type="match status" value="2"/>
</dbReference>
<evidence type="ECO:0000313" key="3">
    <source>
        <dbReference type="EMBL" id="HIQ70592.1"/>
    </source>
</evidence>
<organism evidence="3 4">
    <name type="scientific">Candidatus Onthenecus intestinigallinarum</name>
    <dbReference type="NCBI Taxonomy" id="2840875"/>
    <lineage>
        <taxon>Bacteria</taxon>
        <taxon>Bacillati</taxon>
        <taxon>Bacillota</taxon>
        <taxon>Clostridia</taxon>
        <taxon>Eubacteriales</taxon>
        <taxon>Candidatus Onthenecus</taxon>
    </lineage>
</organism>
<keyword evidence="2" id="KW-0812">Transmembrane</keyword>
<feature type="transmembrane region" description="Helical" evidence="2">
    <location>
        <begin position="392"/>
        <end position="412"/>
    </location>
</feature>
<name>A0A9D0Z7F5_9FIRM</name>
<dbReference type="AlphaFoldDB" id="A0A9D0Z7F5"/>
<keyword evidence="2" id="KW-0472">Membrane</keyword>
<evidence type="ECO:0000313" key="4">
    <source>
        <dbReference type="Proteomes" id="UP000886887"/>
    </source>
</evidence>
<keyword evidence="2" id="KW-1133">Transmembrane helix</keyword>
<feature type="transmembrane region" description="Helical" evidence="2">
    <location>
        <begin position="325"/>
        <end position="346"/>
    </location>
</feature>
<feature type="transmembrane region" description="Helical" evidence="2">
    <location>
        <begin position="26"/>
        <end position="47"/>
    </location>
</feature>
<gene>
    <name evidence="3" type="ORF">IAB73_00020</name>
</gene>
<sequence>MYCFLGWCFESALVSIARRRFVNRGFLKGPFLPIYGTGAIAILLLTLPVRENLLLVFLLGMLAATVLEFVTGACMERLFKVRYWDYSHKRFNVHGYICLSSSLAWGALSVALIAFLHPAAERFVLHLSIDMLRSVNFVLSVVFAYDFVSSFRAAYSLRKLIEQSARLRREVDALRARVDALGQVADQARQELRERTEDVLDDIRARAAALQDVPDELRARYESCRAAIEQLRAQSGRDLSRLIRRNPSATSSRYRQALADTIERIRSVDEREIERIEQQQNRFAQGINAYKVFWIFFLGSILGVVIETLFCLMTRGHYENRVGVIWGPFNPVYGFGCVALTLGLYFLRFHRDLHILFFGAIIGNAVEYFCSWAQEQVFGSTSWDYSSMPYNINGRICLLYGLFWGILACYWIKNIFPLLNAWILRIPQRIGKALTWVLCVLLCADMALSAWAVLRWVERDQGTPPRNAVERFFDARFGDERMQTLFPNMTFTSELTSE</sequence>
<feature type="transmembrane region" description="Helical" evidence="2">
    <location>
        <begin position="96"/>
        <end position="117"/>
    </location>
</feature>
<evidence type="ECO:0000256" key="2">
    <source>
        <dbReference type="SAM" id="Phobius"/>
    </source>
</evidence>
<feature type="transmembrane region" description="Helical" evidence="2">
    <location>
        <begin position="353"/>
        <end position="372"/>
    </location>
</feature>
<feature type="coiled-coil region" evidence="1">
    <location>
        <begin position="157"/>
        <end position="213"/>
    </location>
</feature>
<evidence type="ECO:0000256" key="1">
    <source>
        <dbReference type="SAM" id="Coils"/>
    </source>
</evidence>
<feature type="transmembrane region" description="Helical" evidence="2">
    <location>
        <begin position="137"/>
        <end position="157"/>
    </location>
</feature>
<dbReference type="EMBL" id="DVFJ01000001">
    <property type="protein sequence ID" value="HIQ70592.1"/>
    <property type="molecule type" value="Genomic_DNA"/>
</dbReference>
<feature type="transmembrane region" description="Helical" evidence="2">
    <location>
        <begin position="53"/>
        <end position="75"/>
    </location>
</feature>
<dbReference type="Proteomes" id="UP000886887">
    <property type="component" value="Unassembled WGS sequence"/>
</dbReference>
<feature type="transmembrane region" description="Helical" evidence="2">
    <location>
        <begin position="292"/>
        <end position="313"/>
    </location>
</feature>
<reference evidence="3" key="2">
    <citation type="journal article" date="2021" name="PeerJ">
        <title>Extensive microbial diversity within the chicken gut microbiome revealed by metagenomics and culture.</title>
        <authorList>
            <person name="Gilroy R."/>
            <person name="Ravi A."/>
            <person name="Getino M."/>
            <person name="Pursley I."/>
            <person name="Horton D.L."/>
            <person name="Alikhan N.F."/>
            <person name="Baker D."/>
            <person name="Gharbi K."/>
            <person name="Hall N."/>
            <person name="Watson M."/>
            <person name="Adriaenssens E.M."/>
            <person name="Foster-Nyarko E."/>
            <person name="Jarju S."/>
            <person name="Secka A."/>
            <person name="Antonio M."/>
            <person name="Oren A."/>
            <person name="Chaudhuri R.R."/>
            <person name="La Ragione R."/>
            <person name="Hildebrand F."/>
            <person name="Pallen M.J."/>
        </authorList>
    </citation>
    <scope>NUCLEOTIDE SEQUENCE</scope>
    <source>
        <strain evidence="3">ChiSxjej2B14-6234</strain>
    </source>
</reference>
<comment type="caution">
    <text evidence="3">The sequence shown here is derived from an EMBL/GenBank/DDBJ whole genome shotgun (WGS) entry which is preliminary data.</text>
</comment>
<feature type="transmembrane region" description="Helical" evidence="2">
    <location>
        <begin position="433"/>
        <end position="454"/>
    </location>
</feature>
<accession>A0A9D0Z7F5</accession>
<protein>
    <submittedName>
        <fullName evidence="3">Uncharacterized protein</fullName>
    </submittedName>
</protein>